<evidence type="ECO:0000256" key="1">
    <source>
        <dbReference type="SAM" id="MobiDB-lite"/>
    </source>
</evidence>
<evidence type="ECO:0000259" key="3">
    <source>
        <dbReference type="PROSITE" id="PS51549"/>
    </source>
</evidence>
<feature type="domain" description="DM13" evidence="3">
    <location>
        <begin position="83"/>
        <end position="193"/>
    </location>
</feature>
<organism evidence="4 5">
    <name type="scientific">Nocardiopsis suaedae</name>
    <dbReference type="NCBI Taxonomy" id="3018444"/>
    <lineage>
        <taxon>Bacteria</taxon>
        <taxon>Bacillati</taxon>
        <taxon>Actinomycetota</taxon>
        <taxon>Actinomycetes</taxon>
        <taxon>Streptosporangiales</taxon>
        <taxon>Nocardiopsidaceae</taxon>
        <taxon>Nocardiopsis</taxon>
    </lineage>
</organism>
<feature type="transmembrane region" description="Helical" evidence="2">
    <location>
        <begin position="9"/>
        <end position="28"/>
    </location>
</feature>
<dbReference type="Pfam" id="PF10517">
    <property type="entry name" value="DM13"/>
    <property type="match status" value="1"/>
</dbReference>
<dbReference type="PROSITE" id="PS51549">
    <property type="entry name" value="DM13"/>
    <property type="match status" value="1"/>
</dbReference>
<comment type="caution">
    <text evidence="4">The sequence shown here is derived from an EMBL/GenBank/DDBJ whole genome shotgun (WGS) entry which is preliminary data.</text>
</comment>
<accession>A0ABT4TM58</accession>
<gene>
    <name evidence="4" type="ORF">O4U47_14820</name>
</gene>
<dbReference type="InterPro" id="IPR019545">
    <property type="entry name" value="DM13_domain"/>
</dbReference>
<reference evidence="4" key="1">
    <citation type="submission" date="2023-01" db="EMBL/GenBank/DDBJ databases">
        <title>Draft genome sequence of Nocardiopsis sp. LSu2-4 isolated from halophytes.</title>
        <authorList>
            <person name="Duangmal K."/>
            <person name="Chantavorakit T."/>
        </authorList>
    </citation>
    <scope>NUCLEOTIDE SEQUENCE</scope>
    <source>
        <strain evidence="4">LSu2-4</strain>
    </source>
</reference>
<protein>
    <submittedName>
        <fullName evidence="4">DM13 domain-containing protein</fullName>
    </submittedName>
</protein>
<dbReference type="EMBL" id="JAQFWP010000025">
    <property type="protein sequence ID" value="MDA2805787.1"/>
    <property type="molecule type" value="Genomic_DNA"/>
</dbReference>
<sequence>MGKWVRHPLVWGAAAIAVVLVAVGLWAFQPWRLYTSTTVDEDLPAVEQSDGAQGAPDAAEEPEGAEGAEGSAEAETGEPAEPVVLAEGEFVSQEHDTTGTARVLELADGSRHVRLEGLASSDGPDLYVWLTDQEAGGDWFKYRDGRYVDLGALKGTHGDANYEIPEDADIEGMTSVVIWCDRFSVAFGSAPLDL</sequence>
<evidence type="ECO:0000313" key="5">
    <source>
        <dbReference type="Proteomes" id="UP001165685"/>
    </source>
</evidence>
<keyword evidence="2" id="KW-0812">Transmembrane</keyword>
<name>A0ABT4TM58_9ACTN</name>
<feature type="region of interest" description="Disordered" evidence="1">
    <location>
        <begin position="47"/>
        <end position="78"/>
    </location>
</feature>
<evidence type="ECO:0000313" key="4">
    <source>
        <dbReference type="EMBL" id="MDA2805787.1"/>
    </source>
</evidence>
<dbReference type="Proteomes" id="UP001165685">
    <property type="component" value="Unassembled WGS sequence"/>
</dbReference>
<proteinExistence type="predicted"/>
<dbReference type="RefSeq" id="WP_270678437.1">
    <property type="nucleotide sequence ID" value="NZ_JAQFWP010000025.1"/>
</dbReference>
<keyword evidence="2" id="KW-0472">Membrane</keyword>
<keyword evidence="2" id="KW-1133">Transmembrane helix</keyword>
<evidence type="ECO:0000256" key="2">
    <source>
        <dbReference type="SAM" id="Phobius"/>
    </source>
</evidence>
<feature type="compositionally biased region" description="Low complexity" evidence="1">
    <location>
        <begin position="68"/>
        <end position="78"/>
    </location>
</feature>
<keyword evidence="5" id="KW-1185">Reference proteome</keyword>